<keyword evidence="3 6" id="KW-0812">Transmembrane</keyword>
<feature type="transmembrane region" description="Helical" evidence="6">
    <location>
        <begin position="454"/>
        <end position="476"/>
    </location>
</feature>
<protein>
    <submittedName>
        <fullName evidence="8">MFS general substrate transporter</fullName>
    </submittedName>
</protein>
<evidence type="ECO:0000256" key="2">
    <source>
        <dbReference type="ARBA" id="ARBA00022448"/>
    </source>
</evidence>
<dbReference type="InterPro" id="IPR011701">
    <property type="entry name" value="MFS"/>
</dbReference>
<feature type="transmembrane region" description="Helical" evidence="6">
    <location>
        <begin position="162"/>
        <end position="182"/>
    </location>
</feature>
<sequence>MSAVDANVAALEERKTPASSIGEKNTAFSFLGEDVTPLDEAIAARVLRKIDWFFMPAMLIGYGMVYYDKAILGSAVLFGMTKDLELSIVNTSVSPAVTDTTRLSWATSIFYFGQLVGSYPMVYLLQRFNVSRTLGPIVLVWAILCASTAGVTSWSGLLVQRFFLGFVESMVPTAFMTTVSGYYTQREQALRQSWWFSGTGWFTIIGSALNYAFGQITRGSLHRWQYLYILAGGLTALFSAWCFALPNSPTDAWFLTIEERKVAVERLRHDQQGVRSEETQRIKVSQIKEALLDVKIWLVALMMASAYTVNGAVSGFGPLIVSTFGYTTLESILFQFPLGFICAIGIPLTGFLASRYGNRISMLLLCTLPTIAGFVTIWKSSWGHRSVAPVVGYSLIGFFGPVVSLIITLGAGNVAGATKKSFVAAAVFVAYCVGNIIGPFLIDSKQKSRHYPKLWTGLIICYCITIAAASTLFVILRRENKRRDALDLDDNERTRLAFKDLTDKENLHFRYIM</sequence>
<evidence type="ECO:0000256" key="5">
    <source>
        <dbReference type="ARBA" id="ARBA00023136"/>
    </source>
</evidence>
<keyword evidence="9" id="KW-1185">Reference proteome</keyword>
<feature type="transmembrane region" description="Helical" evidence="6">
    <location>
        <begin position="360"/>
        <end position="378"/>
    </location>
</feature>
<organism evidence="8 9">
    <name type="scientific">Pleomassaria siparia CBS 279.74</name>
    <dbReference type="NCBI Taxonomy" id="1314801"/>
    <lineage>
        <taxon>Eukaryota</taxon>
        <taxon>Fungi</taxon>
        <taxon>Dikarya</taxon>
        <taxon>Ascomycota</taxon>
        <taxon>Pezizomycotina</taxon>
        <taxon>Dothideomycetes</taxon>
        <taxon>Pleosporomycetidae</taxon>
        <taxon>Pleosporales</taxon>
        <taxon>Pleomassariaceae</taxon>
        <taxon>Pleomassaria</taxon>
    </lineage>
</organism>
<feature type="domain" description="Major facilitator superfamily (MFS) profile" evidence="7">
    <location>
        <begin position="54"/>
        <end position="479"/>
    </location>
</feature>
<dbReference type="OrthoDB" id="1932925at2759"/>
<gene>
    <name evidence="8" type="ORF">K504DRAFT_481210</name>
</gene>
<feature type="transmembrane region" description="Helical" evidence="6">
    <location>
        <begin position="390"/>
        <end position="410"/>
    </location>
</feature>
<dbReference type="EMBL" id="MU005769">
    <property type="protein sequence ID" value="KAF2709931.1"/>
    <property type="molecule type" value="Genomic_DNA"/>
</dbReference>
<reference evidence="8" key="1">
    <citation type="journal article" date="2020" name="Stud. Mycol.">
        <title>101 Dothideomycetes genomes: a test case for predicting lifestyles and emergence of pathogens.</title>
        <authorList>
            <person name="Haridas S."/>
            <person name="Albert R."/>
            <person name="Binder M."/>
            <person name="Bloem J."/>
            <person name="Labutti K."/>
            <person name="Salamov A."/>
            <person name="Andreopoulos B."/>
            <person name="Baker S."/>
            <person name="Barry K."/>
            <person name="Bills G."/>
            <person name="Bluhm B."/>
            <person name="Cannon C."/>
            <person name="Castanera R."/>
            <person name="Culley D."/>
            <person name="Daum C."/>
            <person name="Ezra D."/>
            <person name="Gonzalez J."/>
            <person name="Henrissat B."/>
            <person name="Kuo A."/>
            <person name="Liang C."/>
            <person name="Lipzen A."/>
            <person name="Lutzoni F."/>
            <person name="Magnuson J."/>
            <person name="Mondo S."/>
            <person name="Nolan M."/>
            <person name="Ohm R."/>
            <person name="Pangilinan J."/>
            <person name="Park H.-J."/>
            <person name="Ramirez L."/>
            <person name="Alfaro M."/>
            <person name="Sun H."/>
            <person name="Tritt A."/>
            <person name="Yoshinaga Y."/>
            <person name="Zwiers L.-H."/>
            <person name="Turgeon B."/>
            <person name="Goodwin S."/>
            <person name="Spatafora J."/>
            <person name="Crous P."/>
            <person name="Grigoriev I."/>
        </authorList>
    </citation>
    <scope>NUCLEOTIDE SEQUENCE</scope>
    <source>
        <strain evidence="8">CBS 279.74</strain>
    </source>
</reference>
<dbReference type="InterPro" id="IPR020846">
    <property type="entry name" value="MFS_dom"/>
</dbReference>
<feature type="transmembrane region" description="Helical" evidence="6">
    <location>
        <begin position="137"/>
        <end position="156"/>
    </location>
</feature>
<keyword evidence="4 6" id="KW-1133">Transmembrane helix</keyword>
<evidence type="ECO:0000256" key="1">
    <source>
        <dbReference type="ARBA" id="ARBA00004141"/>
    </source>
</evidence>
<dbReference type="Pfam" id="PF07690">
    <property type="entry name" value="MFS_1"/>
    <property type="match status" value="1"/>
</dbReference>
<feature type="transmembrane region" description="Helical" evidence="6">
    <location>
        <begin position="296"/>
        <end position="320"/>
    </location>
</feature>
<feature type="transmembrane region" description="Helical" evidence="6">
    <location>
        <begin position="422"/>
        <end position="442"/>
    </location>
</feature>
<feature type="transmembrane region" description="Helical" evidence="6">
    <location>
        <begin position="225"/>
        <end position="245"/>
    </location>
</feature>
<feature type="transmembrane region" description="Helical" evidence="6">
    <location>
        <begin position="194"/>
        <end position="213"/>
    </location>
</feature>
<dbReference type="SUPFAM" id="SSF103473">
    <property type="entry name" value="MFS general substrate transporter"/>
    <property type="match status" value="1"/>
</dbReference>
<feature type="transmembrane region" description="Helical" evidence="6">
    <location>
        <begin position="103"/>
        <end position="125"/>
    </location>
</feature>
<dbReference type="Gene3D" id="1.20.1250.20">
    <property type="entry name" value="MFS general substrate transporter like domains"/>
    <property type="match status" value="1"/>
</dbReference>
<dbReference type="PANTHER" id="PTHR43791">
    <property type="entry name" value="PERMEASE-RELATED"/>
    <property type="match status" value="1"/>
</dbReference>
<evidence type="ECO:0000256" key="4">
    <source>
        <dbReference type="ARBA" id="ARBA00022989"/>
    </source>
</evidence>
<accession>A0A6G1KBW5</accession>
<dbReference type="InterPro" id="IPR036259">
    <property type="entry name" value="MFS_trans_sf"/>
</dbReference>
<evidence type="ECO:0000259" key="7">
    <source>
        <dbReference type="PROSITE" id="PS50850"/>
    </source>
</evidence>
<dbReference type="GO" id="GO:0022857">
    <property type="term" value="F:transmembrane transporter activity"/>
    <property type="evidence" value="ECO:0007669"/>
    <property type="project" value="InterPro"/>
</dbReference>
<dbReference type="Proteomes" id="UP000799428">
    <property type="component" value="Unassembled WGS sequence"/>
</dbReference>
<dbReference type="PANTHER" id="PTHR43791:SF55">
    <property type="entry name" value="TRANSPORTER, PUTATIVE (AFU_ORTHOLOGUE AFUA_6G01820)-RELATED"/>
    <property type="match status" value="1"/>
</dbReference>
<keyword evidence="2" id="KW-0813">Transport</keyword>
<proteinExistence type="predicted"/>
<evidence type="ECO:0000313" key="8">
    <source>
        <dbReference type="EMBL" id="KAF2709931.1"/>
    </source>
</evidence>
<evidence type="ECO:0000313" key="9">
    <source>
        <dbReference type="Proteomes" id="UP000799428"/>
    </source>
</evidence>
<evidence type="ECO:0000256" key="6">
    <source>
        <dbReference type="SAM" id="Phobius"/>
    </source>
</evidence>
<feature type="transmembrane region" description="Helical" evidence="6">
    <location>
        <begin position="332"/>
        <end position="353"/>
    </location>
</feature>
<name>A0A6G1KBW5_9PLEO</name>
<dbReference type="PROSITE" id="PS50850">
    <property type="entry name" value="MFS"/>
    <property type="match status" value="1"/>
</dbReference>
<dbReference type="AlphaFoldDB" id="A0A6G1KBW5"/>
<evidence type="ECO:0000256" key="3">
    <source>
        <dbReference type="ARBA" id="ARBA00022692"/>
    </source>
</evidence>
<keyword evidence="5 6" id="KW-0472">Membrane</keyword>
<dbReference type="GO" id="GO:0016020">
    <property type="term" value="C:membrane"/>
    <property type="evidence" value="ECO:0007669"/>
    <property type="project" value="UniProtKB-SubCell"/>
</dbReference>
<comment type="subcellular location">
    <subcellularLocation>
        <location evidence="1">Membrane</location>
        <topology evidence="1">Multi-pass membrane protein</topology>
    </subcellularLocation>
</comment>